<dbReference type="PANTHER" id="PTHR16435">
    <property type="entry name" value="SPERMATOGENESIS-ASSOCIATED PROTEIN 6 SPATA6"/>
    <property type="match status" value="1"/>
</dbReference>
<feature type="region of interest" description="Disordered" evidence="1">
    <location>
        <begin position="241"/>
        <end position="309"/>
    </location>
</feature>
<dbReference type="GeneTree" id="ENSGT00940000175969"/>
<feature type="compositionally biased region" description="Polar residues" evidence="1">
    <location>
        <begin position="272"/>
        <end position="292"/>
    </location>
</feature>
<proteinExistence type="predicted"/>
<reference evidence="2" key="1">
    <citation type="submission" date="2019-06" db="EMBL/GenBank/DDBJ databases">
        <authorList>
            <consortium name="Wellcome Sanger Institute Data Sharing"/>
        </authorList>
    </citation>
    <scope>NUCLEOTIDE SEQUENCE [LARGE SCALE GENOMIC DNA]</scope>
</reference>
<evidence type="ECO:0008006" key="4">
    <source>
        <dbReference type="Google" id="ProtNLM"/>
    </source>
</evidence>
<feature type="region of interest" description="Disordered" evidence="1">
    <location>
        <begin position="1"/>
        <end position="138"/>
    </location>
</feature>
<organism evidence="2 3">
    <name type="scientific">Myripristis murdjan</name>
    <name type="common">pinecone soldierfish</name>
    <dbReference type="NCBI Taxonomy" id="586833"/>
    <lineage>
        <taxon>Eukaryota</taxon>
        <taxon>Metazoa</taxon>
        <taxon>Chordata</taxon>
        <taxon>Craniata</taxon>
        <taxon>Vertebrata</taxon>
        <taxon>Euteleostomi</taxon>
        <taxon>Actinopterygii</taxon>
        <taxon>Neopterygii</taxon>
        <taxon>Teleostei</taxon>
        <taxon>Neoteleostei</taxon>
        <taxon>Acanthomorphata</taxon>
        <taxon>Holocentriformes</taxon>
        <taxon>Holocentridae</taxon>
        <taxon>Myripristis</taxon>
    </lineage>
</organism>
<evidence type="ECO:0000256" key="1">
    <source>
        <dbReference type="SAM" id="MobiDB-lite"/>
    </source>
</evidence>
<dbReference type="GO" id="GO:0007283">
    <property type="term" value="P:spermatogenesis"/>
    <property type="evidence" value="ECO:0007669"/>
    <property type="project" value="InterPro"/>
</dbReference>
<protein>
    <recommendedName>
        <fullName evidence="4">Spermatogenesis associated 6</fullName>
    </recommendedName>
</protein>
<sequence length="332" mass="36489">MKRSHSFPGISPKVEFATASVIEESDGEDSRPTSPPRCLSPVMPSLSSPGRTPAKPSSSSEPLNQSPPIQQYSTRDGGNCSSLRNGKQKQNAEARKTNSAWSSTSRPPPSSLSNRGSGRNKKERQQAGPGFSVDCGYQQPTVASRTRALSPYTHRRMCQLSEDARQRLSHLQLGPHRFRKETESQPPFLVSSCSSVSVMETPCSQHLSSPMTGSMRHSHSASFTADHMDSSVLGSYRPRTARFGSGAVRGRSSPETPSRREVQIRTPGRGADSSQFTLSASSSRGPQILSKSSLRERFQSSPRSPTHWEQIHSRVQRILQTHRSTQKYQVTL</sequence>
<dbReference type="Ensembl" id="ENSMMDT00005000290.1">
    <property type="protein sequence ID" value="ENSMMDP00005000282.1"/>
    <property type="gene ID" value="ENSMMDG00005000191.1"/>
</dbReference>
<keyword evidence="3" id="KW-1185">Reference proteome</keyword>
<dbReference type="InterPro" id="IPR042769">
    <property type="entry name" value="SPATA6_fam"/>
</dbReference>
<evidence type="ECO:0000313" key="3">
    <source>
        <dbReference type="Proteomes" id="UP000472263"/>
    </source>
</evidence>
<reference evidence="2" key="2">
    <citation type="submission" date="2025-08" db="UniProtKB">
        <authorList>
            <consortium name="Ensembl"/>
        </authorList>
    </citation>
    <scope>IDENTIFICATION</scope>
</reference>
<feature type="compositionally biased region" description="Polar residues" evidence="1">
    <location>
        <begin position="45"/>
        <end position="89"/>
    </location>
</feature>
<accession>A0A667WGN5</accession>
<evidence type="ECO:0000313" key="2">
    <source>
        <dbReference type="Ensembl" id="ENSMMDP00005000282.1"/>
    </source>
</evidence>
<dbReference type="PANTHER" id="PTHR16435:SF3">
    <property type="entry name" value="SPERMATOGENESIS-ASSOCIATED PROTEIN 6"/>
    <property type="match status" value="1"/>
</dbReference>
<reference evidence="2" key="3">
    <citation type="submission" date="2025-09" db="UniProtKB">
        <authorList>
            <consortium name="Ensembl"/>
        </authorList>
    </citation>
    <scope>IDENTIFICATION</scope>
</reference>
<dbReference type="GO" id="GO:0032027">
    <property type="term" value="F:myosin light chain binding"/>
    <property type="evidence" value="ECO:0007669"/>
    <property type="project" value="InterPro"/>
</dbReference>
<dbReference type="InParanoid" id="A0A667WGN5"/>
<dbReference type="GO" id="GO:0120212">
    <property type="term" value="C:sperm head-tail coupling apparatus"/>
    <property type="evidence" value="ECO:0007669"/>
    <property type="project" value="InterPro"/>
</dbReference>
<dbReference type="Proteomes" id="UP000472263">
    <property type="component" value="Chromosome 4"/>
</dbReference>
<name>A0A667WGN5_9TELE</name>
<dbReference type="AlphaFoldDB" id="A0A667WGN5"/>